<dbReference type="Proteomes" id="UP000248014">
    <property type="component" value="Unassembled WGS sequence"/>
</dbReference>
<dbReference type="AlphaFoldDB" id="A0A2V3V4D4"/>
<evidence type="ECO:0000313" key="4">
    <source>
        <dbReference type="Proteomes" id="UP000248014"/>
    </source>
</evidence>
<gene>
    <name evidence="3" type="ORF">C7451_10754</name>
</gene>
<evidence type="ECO:0000256" key="1">
    <source>
        <dbReference type="ARBA" id="ARBA00008791"/>
    </source>
</evidence>
<accession>A0A2V3V4D4</accession>
<dbReference type="Pfam" id="PF00582">
    <property type="entry name" value="Usp"/>
    <property type="match status" value="2"/>
</dbReference>
<dbReference type="PANTHER" id="PTHR46268:SF15">
    <property type="entry name" value="UNIVERSAL STRESS PROTEIN HP_0031"/>
    <property type="match status" value="1"/>
</dbReference>
<dbReference type="Gene3D" id="3.40.50.620">
    <property type="entry name" value="HUPs"/>
    <property type="match status" value="2"/>
</dbReference>
<dbReference type="InterPro" id="IPR006015">
    <property type="entry name" value="Universal_stress_UspA"/>
</dbReference>
<name>A0A2V3V4D4_9SPHN</name>
<dbReference type="SUPFAM" id="SSF52402">
    <property type="entry name" value="Adenine nucleotide alpha hydrolases-like"/>
    <property type="match status" value="2"/>
</dbReference>
<reference evidence="3 4" key="1">
    <citation type="submission" date="2018-05" db="EMBL/GenBank/DDBJ databases">
        <title>Genomic Encyclopedia of Type Strains, Phase IV (KMG-IV): sequencing the most valuable type-strain genomes for metagenomic binning, comparative biology and taxonomic classification.</title>
        <authorList>
            <person name="Goeker M."/>
        </authorList>
    </citation>
    <scope>NUCLEOTIDE SEQUENCE [LARGE SCALE GENOMIC DNA]</scope>
    <source>
        <strain evidence="3 4">DSM 3183</strain>
    </source>
</reference>
<evidence type="ECO:0000259" key="2">
    <source>
        <dbReference type="Pfam" id="PF00582"/>
    </source>
</evidence>
<dbReference type="EMBL" id="QJJM01000007">
    <property type="protein sequence ID" value="PXW75085.1"/>
    <property type="molecule type" value="Genomic_DNA"/>
</dbReference>
<dbReference type="PRINTS" id="PR01438">
    <property type="entry name" value="UNVRSLSTRESS"/>
</dbReference>
<comment type="caution">
    <text evidence="3">The sequence shown here is derived from an EMBL/GenBank/DDBJ whole genome shotgun (WGS) entry which is preliminary data.</text>
</comment>
<protein>
    <submittedName>
        <fullName evidence="3">Nucleotide-binding universal stress UspA family protein</fullName>
    </submittedName>
</protein>
<keyword evidence="4" id="KW-1185">Reference proteome</keyword>
<dbReference type="InterPro" id="IPR014729">
    <property type="entry name" value="Rossmann-like_a/b/a_fold"/>
</dbReference>
<proteinExistence type="inferred from homology"/>
<dbReference type="CDD" id="cd00293">
    <property type="entry name" value="USP-like"/>
    <property type="match status" value="1"/>
</dbReference>
<sequence>MKKSNIIIATDLSARSDRHVERGLAIAKDLDCQPVIAHVAAGALTGDGHERADVVRRLRRDFGPQVESWKIILGEGNVPEKLAEAAIVQDACLIVVGIARFNNLRDFVLGTAVDHLVRHAVVPVLVVKQGAHRPYARLAVATDFSDCSAEALKAALALFPHAKIDLISVFHVAYPGFLKADGVAKEMAAEAREEMEKFLTRYEIAADDRARITSHVIEGSFEGVMWAWMDEEKADLLVLGTQGRSGLAHAAIGSTASRLLETVPSDVLMVRKRK</sequence>
<feature type="domain" description="UspA" evidence="2">
    <location>
        <begin position="5"/>
        <end position="128"/>
    </location>
</feature>
<dbReference type="RefSeq" id="WP_167398504.1">
    <property type="nucleotide sequence ID" value="NZ_QJJM01000007.1"/>
</dbReference>
<organism evidence="3 4">
    <name type="scientific">Blastomonas natatoria</name>
    <dbReference type="NCBI Taxonomy" id="34015"/>
    <lineage>
        <taxon>Bacteria</taxon>
        <taxon>Pseudomonadati</taxon>
        <taxon>Pseudomonadota</taxon>
        <taxon>Alphaproteobacteria</taxon>
        <taxon>Sphingomonadales</taxon>
        <taxon>Sphingomonadaceae</taxon>
        <taxon>Blastomonas</taxon>
    </lineage>
</organism>
<dbReference type="InterPro" id="IPR006016">
    <property type="entry name" value="UspA"/>
</dbReference>
<feature type="domain" description="UspA" evidence="2">
    <location>
        <begin position="135"/>
        <end position="271"/>
    </location>
</feature>
<comment type="similarity">
    <text evidence="1">Belongs to the universal stress protein A family.</text>
</comment>
<evidence type="ECO:0000313" key="3">
    <source>
        <dbReference type="EMBL" id="PXW75085.1"/>
    </source>
</evidence>
<dbReference type="PANTHER" id="PTHR46268">
    <property type="entry name" value="STRESS RESPONSE PROTEIN NHAX"/>
    <property type="match status" value="1"/>
</dbReference>